<protein>
    <recommendedName>
        <fullName evidence="1">DOD-type homing endonuclease domain-containing protein</fullName>
    </recommendedName>
</protein>
<accession>A0A432L851</accession>
<dbReference type="GO" id="GO:0004519">
    <property type="term" value="F:endonuclease activity"/>
    <property type="evidence" value="ECO:0007669"/>
    <property type="project" value="InterPro"/>
</dbReference>
<name>A0A432L851_9BACI</name>
<reference evidence="2 3" key="1">
    <citation type="submission" date="2018-12" db="EMBL/GenBank/DDBJ databases">
        <title>Lysinibacillus antri sp. nov., isolated from a cave soil.</title>
        <authorList>
            <person name="Narsing Rao M.P."/>
            <person name="Zhang H."/>
            <person name="Dong Z.-Y."/>
            <person name="Niu X.-K."/>
            <person name="Zhang K."/>
            <person name="Fang B.-Z."/>
            <person name="Kang Y.-Q."/>
            <person name="Xiao M."/>
            <person name="Li W.-J."/>
        </authorList>
    </citation>
    <scope>NUCLEOTIDE SEQUENCE [LARGE SCALE GENOMIC DNA]</scope>
    <source>
        <strain evidence="2 3">SYSU K30002</strain>
    </source>
</reference>
<evidence type="ECO:0000313" key="3">
    <source>
        <dbReference type="Proteomes" id="UP000287910"/>
    </source>
</evidence>
<dbReference type="EMBL" id="RYYR01000031">
    <property type="protein sequence ID" value="RUL48644.1"/>
    <property type="molecule type" value="Genomic_DNA"/>
</dbReference>
<keyword evidence="3" id="KW-1185">Reference proteome</keyword>
<feature type="domain" description="DOD-type homing endonuclease" evidence="1">
    <location>
        <begin position="82"/>
        <end position="202"/>
    </location>
</feature>
<sequence length="266" mass="30664">MRSDIKMPRKSGVTDEMIIKLYKSGTPFKEMKSMTGLTDRGIHYVLNKYNVKPIREKGSGQPRKHKVNEDFFKVWTHEMTWVLGLFVTDGTVSSKTHSITFAQKDERILKLIAKFMDADYVLAPIGKTRKTPLLIINSREIKHDLEKIGITSNKSLTLKFPPVPDQFLSSFIRGVIDGDGWVQDRGYVMNVTTASKEFAEGLFNVFNHWILRTEITTETSPSGRCIYRVWVKGKESLSNLAMIIYECCNEDNFNEKKKERLTQWLN</sequence>
<dbReference type="PROSITE" id="PS50819">
    <property type="entry name" value="INTEIN_ENDONUCLEASE"/>
    <property type="match status" value="1"/>
</dbReference>
<evidence type="ECO:0000259" key="1">
    <source>
        <dbReference type="PROSITE" id="PS50819"/>
    </source>
</evidence>
<dbReference type="Pfam" id="PF14528">
    <property type="entry name" value="LAGLIDADG_3"/>
    <property type="match status" value="2"/>
</dbReference>
<proteinExistence type="predicted"/>
<dbReference type="InterPro" id="IPR004042">
    <property type="entry name" value="Intein_endonuc_central"/>
</dbReference>
<organism evidence="2 3">
    <name type="scientific">Lysinibacillus antri</name>
    <dbReference type="NCBI Taxonomy" id="2498145"/>
    <lineage>
        <taxon>Bacteria</taxon>
        <taxon>Bacillati</taxon>
        <taxon>Bacillota</taxon>
        <taxon>Bacilli</taxon>
        <taxon>Bacillales</taxon>
        <taxon>Bacillaceae</taxon>
        <taxon>Lysinibacillus</taxon>
    </lineage>
</organism>
<gene>
    <name evidence="2" type="ORF">EK386_16905</name>
</gene>
<dbReference type="Gene3D" id="3.10.28.10">
    <property type="entry name" value="Homing endonucleases"/>
    <property type="match status" value="1"/>
</dbReference>
<dbReference type="InterPro" id="IPR027434">
    <property type="entry name" value="Homing_endonucl"/>
</dbReference>
<dbReference type="InterPro" id="IPR004860">
    <property type="entry name" value="LAGLIDADG_dom"/>
</dbReference>
<comment type="caution">
    <text evidence="2">The sequence shown here is derived from an EMBL/GenBank/DDBJ whole genome shotgun (WGS) entry which is preliminary data.</text>
</comment>
<dbReference type="AlphaFoldDB" id="A0A432L851"/>
<evidence type="ECO:0000313" key="2">
    <source>
        <dbReference type="EMBL" id="RUL48644.1"/>
    </source>
</evidence>
<dbReference type="Proteomes" id="UP000287910">
    <property type="component" value="Unassembled WGS sequence"/>
</dbReference>
<dbReference type="SUPFAM" id="SSF55608">
    <property type="entry name" value="Homing endonucleases"/>
    <property type="match status" value="2"/>
</dbReference>